<evidence type="ECO:0000259" key="1">
    <source>
        <dbReference type="PROSITE" id="PS50995"/>
    </source>
</evidence>
<dbReference type="STRING" id="1799789.AX660_01625"/>
<organism evidence="2 3">
    <name type="scientific">Paraglaciecola hydrolytica</name>
    <dbReference type="NCBI Taxonomy" id="1799789"/>
    <lineage>
        <taxon>Bacteria</taxon>
        <taxon>Pseudomonadati</taxon>
        <taxon>Pseudomonadota</taxon>
        <taxon>Gammaproteobacteria</taxon>
        <taxon>Alteromonadales</taxon>
        <taxon>Alteromonadaceae</taxon>
        <taxon>Paraglaciecola</taxon>
    </lineage>
</organism>
<feature type="domain" description="HTH marR-type" evidence="1">
    <location>
        <begin position="28"/>
        <end position="162"/>
    </location>
</feature>
<dbReference type="EMBL" id="LSNE01000015">
    <property type="protein sequence ID" value="KXI27113.1"/>
    <property type="molecule type" value="Genomic_DNA"/>
</dbReference>
<dbReference type="GO" id="GO:0006950">
    <property type="term" value="P:response to stress"/>
    <property type="evidence" value="ECO:0007669"/>
    <property type="project" value="TreeGrafter"/>
</dbReference>
<dbReference type="SMART" id="SM00347">
    <property type="entry name" value="HTH_MARR"/>
    <property type="match status" value="1"/>
</dbReference>
<sequence>MVDICLSDQVLWVFNFTDEHTMYSMTPAMQLCMAISQAQSQLANSLNSTLSCHGISFTELMVLHELASAPNLTLRRIELANSVGLSASGVTRLLLPLEKIGLIQKEQNARDARVSLVKLTPVGQQLLIDAMQSFENRADSSTQTLTETQLQQCLALLAQLQNQSN</sequence>
<keyword evidence="3" id="KW-1185">Reference proteome</keyword>
<dbReference type="PANTHER" id="PTHR33164">
    <property type="entry name" value="TRANSCRIPTIONAL REGULATOR, MARR FAMILY"/>
    <property type="match status" value="1"/>
</dbReference>
<dbReference type="Pfam" id="PF01047">
    <property type="entry name" value="MarR"/>
    <property type="match status" value="1"/>
</dbReference>
<dbReference type="InterPro" id="IPR036390">
    <property type="entry name" value="WH_DNA-bd_sf"/>
</dbReference>
<dbReference type="SUPFAM" id="SSF46785">
    <property type="entry name" value="Winged helix' DNA-binding domain"/>
    <property type="match status" value="1"/>
</dbReference>
<dbReference type="PRINTS" id="PR00598">
    <property type="entry name" value="HTHMARR"/>
</dbReference>
<dbReference type="InterPro" id="IPR000835">
    <property type="entry name" value="HTH_MarR-typ"/>
</dbReference>
<dbReference type="Proteomes" id="UP000070299">
    <property type="component" value="Unassembled WGS sequence"/>
</dbReference>
<comment type="caution">
    <text evidence="2">The sequence shown here is derived from an EMBL/GenBank/DDBJ whole genome shotgun (WGS) entry which is preliminary data.</text>
</comment>
<reference evidence="3" key="1">
    <citation type="submission" date="2016-02" db="EMBL/GenBank/DDBJ databases">
        <authorList>
            <person name="Schultz-Johansen M."/>
            <person name="Glaring M.A."/>
            <person name="Bech P.K."/>
            <person name="Stougaard P."/>
        </authorList>
    </citation>
    <scope>NUCLEOTIDE SEQUENCE [LARGE SCALE GENOMIC DNA]</scope>
    <source>
        <strain evidence="3">S66</strain>
    </source>
</reference>
<dbReference type="InterPro" id="IPR036388">
    <property type="entry name" value="WH-like_DNA-bd_sf"/>
</dbReference>
<dbReference type="InterPro" id="IPR039422">
    <property type="entry name" value="MarR/SlyA-like"/>
</dbReference>
<dbReference type="Gene3D" id="1.10.10.10">
    <property type="entry name" value="Winged helix-like DNA-binding domain superfamily/Winged helix DNA-binding domain"/>
    <property type="match status" value="1"/>
</dbReference>
<evidence type="ECO:0000313" key="3">
    <source>
        <dbReference type="Proteomes" id="UP000070299"/>
    </source>
</evidence>
<dbReference type="GO" id="GO:0003700">
    <property type="term" value="F:DNA-binding transcription factor activity"/>
    <property type="evidence" value="ECO:0007669"/>
    <property type="project" value="InterPro"/>
</dbReference>
<gene>
    <name evidence="2" type="ORF">AX660_01625</name>
</gene>
<evidence type="ECO:0000313" key="2">
    <source>
        <dbReference type="EMBL" id="KXI27113.1"/>
    </source>
</evidence>
<name>A0A148KLC3_9ALTE</name>
<protein>
    <recommendedName>
        <fullName evidence="1">HTH marR-type domain-containing protein</fullName>
    </recommendedName>
</protein>
<dbReference type="AlphaFoldDB" id="A0A148KLC3"/>
<dbReference type="PANTHER" id="PTHR33164:SF43">
    <property type="entry name" value="HTH-TYPE TRANSCRIPTIONAL REPRESSOR YETL"/>
    <property type="match status" value="1"/>
</dbReference>
<accession>A0A148KLC3</accession>
<proteinExistence type="predicted"/>
<dbReference type="PROSITE" id="PS50995">
    <property type="entry name" value="HTH_MARR_2"/>
    <property type="match status" value="1"/>
</dbReference>